<dbReference type="Gene3D" id="6.10.340.10">
    <property type="match status" value="1"/>
</dbReference>
<comment type="function">
    <text evidence="8">Photoreceptor which exists in two forms that are reversibly interconvertible by light: the R form that absorbs maximally in the red region of the spectrum and the FR form that absorbs maximally in the far-red region.</text>
</comment>
<name>A0A139XDL0_9CYAN</name>
<evidence type="ECO:0000256" key="7">
    <source>
        <dbReference type="ARBA" id="ARBA00023012"/>
    </source>
</evidence>
<organism evidence="11 12">
    <name type="scientific">Scytonema hofmannii PCC 7110</name>
    <dbReference type="NCBI Taxonomy" id="128403"/>
    <lineage>
        <taxon>Bacteria</taxon>
        <taxon>Bacillati</taxon>
        <taxon>Cyanobacteriota</taxon>
        <taxon>Cyanophyceae</taxon>
        <taxon>Nostocales</taxon>
        <taxon>Scytonemataceae</taxon>
        <taxon>Scytonema</taxon>
    </lineage>
</organism>
<dbReference type="GO" id="GO:0016020">
    <property type="term" value="C:membrane"/>
    <property type="evidence" value="ECO:0007669"/>
    <property type="project" value="UniProtKB-SubCell"/>
</dbReference>
<proteinExistence type="predicted"/>
<evidence type="ECO:0000313" key="11">
    <source>
        <dbReference type="EMBL" id="KYC42765.1"/>
    </source>
</evidence>
<feature type="domain" description="HAMP" evidence="10">
    <location>
        <begin position="73"/>
        <end position="125"/>
    </location>
</feature>
<dbReference type="Proteomes" id="UP000076925">
    <property type="component" value="Unassembled WGS sequence"/>
</dbReference>
<evidence type="ECO:0000259" key="9">
    <source>
        <dbReference type="PROSITE" id="PS50109"/>
    </source>
</evidence>
<sequence length="346" mass="38907">MLVGLSTLVIVGRFFSPHLFGLHLKSLEGRGFDLSKIRHELVEEFETAWNRGAWYSILTGATVAGGLSYLVARRIVQPLNQMEKITRQFAQGDLKARIPKNEIPELNRLATSFNRMAANLEGVEQRRRELIGDLTHELRTPLTILEGYLEGLADGTIEPSAEVFQRLARETTRLHRLVDDTQELSKAEAGYLPINIQPVNLYPLFLSLIQRFSDQLLEEGPVLWLDCPPNPPLVSADPERVEQILVNLLGNAVRYTLEGSITIKVWSEPPKLWIAVIDTGHGISTDDLKFVFDRFWRSDRSRVRSPGGTGIGLAISRRLVELQGGEIQVYSKLNEGSTFQFSLPLV</sequence>
<comment type="caution">
    <text evidence="11">The sequence shown here is derived from an EMBL/GenBank/DDBJ whole genome shotgun (WGS) entry which is preliminary data.</text>
</comment>
<accession>A0A139XDL0</accession>
<keyword evidence="6" id="KW-0418">Kinase</keyword>
<dbReference type="SUPFAM" id="SSF158472">
    <property type="entry name" value="HAMP domain-like"/>
    <property type="match status" value="1"/>
</dbReference>
<dbReference type="AlphaFoldDB" id="A0A139XDL0"/>
<comment type="subcellular location">
    <subcellularLocation>
        <location evidence="2">Membrane</location>
    </subcellularLocation>
</comment>
<keyword evidence="7" id="KW-0902">Two-component regulatory system</keyword>
<evidence type="ECO:0000259" key="10">
    <source>
        <dbReference type="PROSITE" id="PS50885"/>
    </source>
</evidence>
<reference evidence="11 12" key="1">
    <citation type="journal article" date="2013" name="Genome Biol. Evol.">
        <title>Genomes of Stigonematalean cyanobacteria (subsection V) and the evolution of oxygenic photosynthesis from prokaryotes to plastids.</title>
        <authorList>
            <person name="Dagan T."/>
            <person name="Roettger M."/>
            <person name="Stucken K."/>
            <person name="Landan G."/>
            <person name="Koch R."/>
            <person name="Major P."/>
            <person name="Gould S.B."/>
            <person name="Goremykin V.V."/>
            <person name="Rippka R."/>
            <person name="Tandeau de Marsac N."/>
            <person name="Gugger M."/>
            <person name="Lockhart P.J."/>
            <person name="Allen J.F."/>
            <person name="Brune I."/>
            <person name="Maus I."/>
            <person name="Puhler A."/>
            <person name="Martin W.F."/>
        </authorList>
    </citation>
    <scope>NUCLEOTIDE SEQUENCE [LARGE SCALE GENOMIC DNA]</scope>
    <source>
        <strain evidence="11 12">PCC 7110</strain>
    </source>
</reference>
<dbReference type="InterPro" id="IPR003661">
    <property type="entry name" value="HisK_dim/P_dom"/>
</dbReference>
<evidence type="ECO:0000256" key="1">
    <source>
        <dbReference type="ARBA" id="ARBA00000085"/>
    </source>
</evidence>
<dbReference type="InterPro" id="IPR003660">
    <property type="entry name" value="HAMP_dom"/>
</dbReference>
<feature type="domain" description="Histidine kinase" evidence="9">
    <location>
        <begin position="133"/>
        <end position="346"/>
    </location>
</feature>
<dbReference type="InterPro" id="IPR050736">
    <property type="entry name" value="Sensor_HK_Regulatory"/>
</dbReference>
<keyword evidence="12" id="KW-1185">Reference proteome</keyword>
<dbReference type="EC" id="2.7.13.3" evidence="3"/>
<dbReference type="InterPro" id="IPR004358">
    <property type="entry name" value="Sig_transdc_His_kin-like_C"/>
</dbReference>
<dbReference type="PROSITE" id="PS50109">
    <property type="entry name" value="HIS_KIN"/>
    <property type="match status" value="1"/>
</dbReference>
<comment type="catalytic activity">
    <reaction evidence="1">
        <text>ATP + protein L-histidine = ADP + protein N-phospho-L-histidine.</text>
        <dbReference type="EC" id="2.7.13.3"/>
    </reaction>
</comment>
<dbReference type="InterPro" id="IPR003594">
    <property type="entry name" value="HATPase_dom"/>
</dbReference>
<dbReference type="CDD" id="cd06225">
    <property type="entry name" value="HAMP"/>
    <property type="match status" value="1"/>
</dbReference>
<dbReference type="SMART" id="SM00304">
    <property type="entry name" value="HAMP"/>
    <property type="match status" value="1"/>
</dbReference>
<dbReference type="CDD" id="cd16922">
    <property type="entry name" value="HATPase_EvgS-ArcB-TorS-like"/>
    <property type="match status" value="1"/>
</dbReference>
<dbReference type="InterPro" id="IPR005467">
    <property type="entry name" value="His_kinase_dom"/>
</dbReference>
<evidence type="ECO:0000256" key="5">
    <source>
        <dbReference type="ARBA" id="ARBA00022679"/>
    </source>
</evidence>
<dbReference type="SMART" id="SM00387">
    <property type="entry name" value="HATPase_c"/>
    <property type="match status" value="1"/>
</dbReference>
<keyword evidence="4" id="KW-0597">Phosphoprotein</keyword>
<evidence type="ECO:0000313" key="12">
    <source>
        <dbReference type="Proteomes" id="UP000076925"/>
    </source>
</evidence>
<dbReference type="Pfam" id="PF02518">
    <property type="entry name" value="HATPase_c"/>
    <property type="match status" value="1"/>
</dbReference>
<dbReference type="InterPro" id="IPR036890">
    <property type="entry name" value="HATPase_C_sf"/>
</dbReference>
<dbReference type="STRING" id="128403.WA1_11550"/>
<protein>
    <recommendedName>
        <fullName evidence="3">histidine kinase</fullName>
        <ecNumber evidence="3">2.7.13.3</ecNumber>
    </recommendedName>
</protein>
<dbReference type="RefSeq" id="WP_017749161.1">
    <property type="nucleotide sequence ID" value="NZ_KQ976354.1"/>
</dbReference>
<dbReference type="GO" id="GO:0000155">
    <property type="term" value="F:phosphorelay sensor kinase activity"/>
    <property type="evidence" value="ECO:0007669"/>
    <property type="project" value="InterPro"/>
</dbReference>
<dbReference type="EMBL" id="ANNX02000016">
    <property type="protein sequence ID" value="KYC42765.1"/>
    <property type="molecule type" value="Genomic_DNA"/>
</dbReference>
<dbReference type="FunFam" id="3.30.565.10:FF:000006">
    <property type="entry name" value="Sensor histidine kinase WalK"/>
    <property type="match status" value="1"/>
</dbReference>
<keyword evidence="5" id="KW-0808">Transferase</keyword>
<dbReference type="Gene3D" id="1.10.287.130">
    <property type="match status" value="1"/>
</dbReference>
<evidence type="ECO:0000256" key="8">
    <source>
        <dbReference type="ARBA" id="ARBA00055745"/>
    </source>
</evidence>
<dbReference type="PRINTS" id="PR00344">
    <property type="entry name" value="BCTRLSENSOR"/>
</dbReference>
<dbReference type="Gene3D" id="3.30.565.10">
    <property type="entry name" value="Histidine kinase-like ATPase, C-terminal domain"/>
    <property type="match status" value="1"/>
</dbReference>
<dbReference type="PROSITE" id="PS50885">
    <property type="entry name" value="HAMP"/>
    <property type="match status" value="1"/>
</dbReference>
<dbReference type="SMART" id="SM00388">
    <property type="entry name" value="HisKA"/>
    <property type="match status" value="1"/>
</dbReference>
<gene>
    <name evidence="11" type="ORF">WA1_11550</name>
</gene>
<dbReference type="Pfam" id="PF00512">
    <property type="entry name" value="HisKA"/>
    <property type="match status" value="1"/>
</dbReference>
<dbReference type="Pfam" id="PF00672">
    <property type="entry name" value="HAMP"/>
    <property type="match status" value="1"/>
</dbReference>
<dbReference type="PANTHER" id="PTHR43711">
    <property type="entry name" value="TWO-COMPONENT HISTIDINE KINASE"/>
    <property type="match status" value="1"/>
</dbReference>
<dbReference type="InterPro" id="IPR036097">
    <property type="entry name" value="HisK_dim/P_sf"/>
</dbReference>
<dbReference type="OrthoDB" id="9763461at2"/>
<evidence type="ECO:0000256" key="2">
    <source>
        <dbReference type="ARBA" id="ARBA00004370"/>
    </source>
</evidence>
<evidence type="ECO:0000256" key="6">
    <source>
        <dbReference type="ARBA" id="ARBA00022777"/>
    </source>
</evidence>
<dbReference type="CDD" id="cd00082">
    <property type="entry name" value="HisKA"/>
    <property type="match status" value="1"/>
</dbReference>
<dbReference type="PANTHER" id="PTHR43711:SF1">
    <property type="entry name" value="HISTIDINE KINASE 1"/>
    <property type="match status" value="1"/>
</dbReference>
<dbReference type="SUPFAM" id="SSF55874">
    <property type="entry name" value="ATPase domain of HSP90 chaperone/DNA topoisomerase II/histidine kinase"/>
    <property type="match status" value="1"/>
</dbReference>
<evidence type="ECO:0000256" key="3">
    <source>
        <dbReference type="ARBA" id="ARBA00012438"/>
    </source>
</evidence>
<dbReference type="SUPFAM" id="SSF47384">
    <property type="entry name" value="Homodimeric domain of signal transducing histidine kinase"/>
    <property type="match status" value="1"/>
</dbReference>
<evidence type="ECO:0000256" key="4">
    <source>
        <dbReference type="ARBA" id="ARBA00022553"/>
    </source>
</evidence>